<accession>A0ABT6XCF8</accession>
<feature type="signal peptide" evidence="1">
    <location>
        <begin position="1"/>
        <end position="21"/>
    </location>
</feature>
<keyword evidence="1" id="KW-0732">Signal</keyword>
<evidence type="ECO:0000313" key="3">
    <source>
        <dbReference type="Proteomes" id="UP001321580"/>
    </source>
</evidence>
<evidence type="ECO:0000313" key="2">
    <source>
        <dbReference type="EMBL" id="MDI9237797.1"/>
    </source>
</evidence>
<reference evidence="2 3" key="1">
    <citation type="submission" date="2023-05" db="EMBL/GenBank/DDBJ databases">
        <title>Lysobacter sp. strain LF1 Genome sequencing and assembly.</title>
        <authorList>
            <person name="Jung Y."/>
        </authorList>
    </citation>
    <scope>NUCLEOTIDE SEQUENCE [LARGE SCALE GENOMIC DNA]</scope>
    <source>
        <strain evidence="2 3">LF1</strain>
    </source>
</reference>
<comment type="caution">
    <text evidence="2">The sequence shown here is derived from an EMBL/GenBank/DDBJ whole genome shotgun (WGS) entry which is preliminary data.</text>
</comment>
<protein>
    <recommendedName>
        <fullName evidence="4">Secreted protein</fullName>
    </recommendedName>
</protein>
<dbReference type="RefSeq" id="WP_283211301.1">
    <property type="nucleotide sequence ID" value="NZ_JASGBI010000001.1"/>
</dbReference>
<name>A0ABT6XCF8_9GAMM</name>
<evidence type="ECO:0000256" key="1">
    <source>
        <dbReference type="SAM" id="SignalP"/>
    </source>
</evidence>
<evidence type="ECO:0008006" key="4">
    <source>
        <dbReference type="Google" id="ProtNLM"/>
    </source>
</evidence>
<keyword evidence="3" id="KW-1185">Reference proteome</keyword>
<proteinExistence type="predicted"/>
<organism evidence="2 3">
    <name type="scientific">Lysobacter stagni</name>
    <dbReference type="NCBI Taxonomy" id="3045172"/>
    <lineage>
        <taxon>Bacteria</taxon>
        <taxon>Pseudomonadati</taxon>
        <taxon>Pseudomonadota</taxon>
        <taxon>Gammaproteobacteria</taxon>
        <taxon>Lysobacterales</taxon>
        <taxon>Lysobacteraceae</taxon>
        <taxon>Lysobacter</taxon>
    </lineage>
</organism>
<dbReference type="EMBL" id="JASGBI010000001">
    <property type="protein sequence ID" value="MDI9237797.1"/>
    <property type="molecule type" value="Genomic_DNA"/>
</dbReference>
<gene>
    <name evidence="2" type="ORF">QLQ15_02585</name>
</gene>
<sequence>MKQFVVTVLLAGLLAPAAGMAQEGYRCVVVCNPSRVYCVPNGSQLPPIISICKPYQVGASTETSLLTTPSEAAATAPQSACSAQSVFNEETQTNEWQMVCD</sequence>
<dbReference type="Proteomes" id="UP001321580">
    <property type="component" value="Unassembled WGS sequence"/>
</dbReference>
<feature type="chain" id="PRO_5046155425" description="Secreted protein" evidence="1">
    <location>
        <begin position="22"/>
        <end position="101"/>
    </location>
</feature>